<dbReference type="EMBL" id="BART01014769">
    <property type="protein sequence ID" value="GAG77016.1"/>
    <property type="molecule type" value="Genomic_DNA"/>
</dbReference>
<sequence>VAKGNIFLFIDAEAVFQERFLEKALLKFKERKLDIASCGLEPITKNKAYKILHRILYNLPARLLEDVFPYASNFILVKKETHQRIKGFDEEITLGEDHAYVRKGAKIA</sequence>
<dbReference type="AlphaFoldDB" id="X1BXZ6"/>
<evidence type="ECO:0008006" key="2">
    <source>
        <dbReference type="Google" id="ProtNLM"/>
    </source>
</evidence>
<feature type="non-terminal residue" evidence="1">
    <location>
        <position position="1"/>
    </location>
</feature>
<dbReference type="Gene3D" id="3.90.550.10">
    <property type="entry name" value="Spore Coat Polysaccharide Biosynthesis Protein SpsA, Chain A"/>
    <property type="match status" value="1"/>
</dbReference>
<proteinExistence type="predicted"/>
<name>X1BXZ6_9ZZZZ</name>
<protein>
    <recommendedName>
        <fullName evidence="2">Glycosyltransferase 2-like domain-containing protein</fullName>
    </recommendedName>
</protein>
<evidence type="ECO:0000313" key="1">
    <source>
        <dbReference type="EMBL" id="GAG77016.1"/>
    </source>
</evidence>
<gene>
    <name evidence="1" type="ORF">S01H4_29172</name>
</gene>
<reference evidence="1" key="1">
    <citation type="journal article" date="2014" name="Front. Microbiol.">
        <title>High frequency of phylogenetically diverse reductive dehalogenase-homologous genes in deep subseafloor sedimentary metagenomes.</title>
        <authorList>
            <person name="Kawai M."/>
            <person name="Futagami T."/>
            <person name="Toyoda A."/>
            <person name="Takaki Y."/>
            <person name="Nishi S."/>
            <person name="Hori S."/>
            <person name="Arai W."/>
            <person name="Tsubouchi T."/>
            <person name="Morono Y."/>
            <person name="Uchiyama I."/>
            <person name="Ito T."/>
            <person name="Fujiyama A."/>
            <person name="Inagaki F."/>
            <person name="Takami H."/>
        </authorList>
    </citation>
    <scope>NUCLEOTIDE SEQUENCE</scope>
    <source>
        <strain evidence="1">Expedition CK06-06</strain>
    </source>
</reference>
<dbReference type="InterPro" id="IPR029044">
    <property type="entry name" value="Nucleotide-diphossugar_trans"/>
</dbReference>
<organism evidence="1">
    <name type="scientific">marine sediment metagenome</name>
    <dbReference type="NCBI Taxonomy" id="412755"/>
    <lineage>
        <taxon>unclassified sequences</taxon>
        <taxon>metagenomes</taxon>
        <taxon>ecological metagenomes</taxon>
    </lineage>
</organism>
<accession>X1BXZ6</accession>
<feature type="non-terminal residue" evidence="1">
    <location>
        <position position="108"/>
    </location>
</feature>
<comment type="caution">
    <text evidence="1">The sequence shown here is derived from an EMBL/GenBank/DDBJ whole genome shotgun (WGS) entry which is preliminary data.</text>
</comment>
<dbReference type="SUPFAM" id="SSF53448">
    <property type="entry name" value="Nucleotide-diphospho-sugar transferases"/>
    <property type="match status" value="1"/>
</dbReference>